<evidence type="ECO:0000313" key="4">
    <source>
        <dbReference type="EMBL" id="KRY24217.1"/>
    </source>
</evidence>
<name>A0A0V1AH83_TRIPS</name>
<dbReference type="SUPFAM" id="SSF57196">
    <property type="entry name" value="EGF/Laminin"/>
    <property type="match status" value="1"/>
</dbReference>
<dbReference type="Gene3D" id="2.10.25.10">
    <property type="entry name" value="Laminin"/>
    <property type="match status" value="1"/>
</dbReference>
<gene>
    <name evidence="5" type="ORF">T4A_3557</name>
    <name evidence="3" type="ORF">T4A_8291</name>
    <name evidence="4" type="ORF">T4A_9854</name>
</gene>
<organism evidence="3 6">
    <name type="scientific">Trichinella pseudospiralis</name>
    <name type="common">Parasitic roundworm</name>
    <dbReference type="NCBI Taxonomy" id="6337"/>
    <lineage>
        <taxon>Eukaryota</taxon>
        <taxon>Metazoa</taxon>
        <taxon>Ecdysozoa</taxon>
        <taxon>Nematoda</taxon>
        <taxon>Enoplea</taxon>
        <taxon>Dorylaimia</taxon>
        <taxon>Trichinellida</taxon>
        <taxon>Trichinellidae</taxon>
        <taxon>Trichinella</taxon>
    </lineage>
</organism>
<protein>
    <recommendedName>
        <fullName evidence="2">EGF-like domain-containing protein</fullName>
    </recommendedName>
</protein>
<accession>A0A0V1AH83</accession>
<dbReference type="EMBL" id="JYDR01007094">
    <property type="protein sequence ID" value="KRY24207.1"/>
    <property type="molecule type" value="Genomic_DNA"/>
</dbReference>
<sequence length="35" mass="4063">MDDNNYICKCKTGFSGIHCEETVKNEIMLTLNFHI</sequence>
<dbReference type="InterPro" id="IPR000742">
    <property type="entry name" value="EGF"/>
</dbReference>
<reference evidence="3 6" key="1">
    <citation type="submission" date="2015-01" db="EMBL/GenBank/DDBJ databases">
        <title>Evolution of Trichinella species and genotypes.</title>
        <authorList>
            <person name="Korhonen P.K."/>
            <person name="Edoardo P."/>
            <person name="Giuseppe L.R."/>
            <person name="Gasser R.B."/>
        </authorList>
    </citation>
    <scope>NUCLEOTIDE SEQUENCE [LARGE SCALE GENOMIC DNA]</scope>
    <source>
        <strain evidence="3">ISS13</strain>
    </source>
</reference>
<evidence type="ECO:0000313" key="3">
    <source>
        <dbReference type="EMBL" id="KRY24207.1"/>
    </source>
</evidence>
<dbReference type="AlphaFoldDB" id="A0A0V1AH83"/>
<keyword evidence="1" id="KW-1015">Disulfide bond</keyword>
<feature type="domain" description="EGF-like" evidence="2">
    <location>
        <begin position="1"/>
        <end position="20"/>
    </location>
</feature>
<keyword evidence="1" id="KW-0245">EGF-like domain</keyword>
<dbReference type="PROSITE" id="PS50026">
    <property type="entry name" value="EGF_3"/>
    <property type="match status" value="1"/>
</dbReference>
<evidence type="ECO:0000256" key="1">
    <source>
        <dbReference type="PROSITE-ProRule" id="PRU00076"/>
    </source>
</evidence>
<comment type="caution">
    <text evidence="3">The sequence shown here is derived from an EMBL/GenBank/DDBJ whole genome shotgun (WGS) entry which is preliminary data.</text>
</comment>
<evidence type="ECO:0000313" key="5">
    <source>
        <dbReference type="EMBL" id="KRY24247.1"/>
    </source>
</evidence>
<evidence type="ECO:0000313" key="6">
    <source>
        <dbReference type="Proteomes" id="UP000054632"/>
    </source>
</evidence>
<dbReference type="PROSITE" id="PS01186">
    <property type="entry name" value="EGF_2"/>
    <property type="match status" value="1"/>
</dbReference>
<feature type="disulfide bond" evidence="1">
    <location>
        <begin position="10"/>
        <end position="19"/>
    </location>
</feature>
<dbReference type="EMBL" id="JYDR01007088">
    <property type="protein sequence ID" value="KRY24217.1"/>
    <property type="molecule type" value="Genomic_DNA"/>
</dbReference>
<dbReference type="PROSITE" id="PS00022">
    <property type="entry name" value="EGF_1"/>
    <property type="match status" value="1"/>
</dbReference>
<comment type="caution">
    <text evidence="1">Lacks conserved residue(s) required for the propagation of feature annotation.</text>
</comment>
<dbReference type="EMBL" id="JYDR01007061">
    <property type="protein sequence ID" value="KRY24247.1"/>
    <property type="molecule type" value="Genomic_DNA"/>
</dbReference>
<proteinExistence type="predicted"/>
<dbReference type="Proteomes" id="UP000054632">
    <property type="component" value="Unassembled WGS sequence"/>
</dbReference>
<evidence type="ECO:0000259" key="2">
    <source>
        <dbReference type="PROSITE" id="PS50026"/>
    </source>
</evidence>